<comment type="caution">
    <text evidence="1">The sequence shown here is derived from an EMBL/GenBank/DDBJ whole genome shotgun (WGS) entry which is preliminary data.</text>
</comment>
<proteinExistence type="predicted"/>
<dbReference type="InterPro" id="IPR025335">
    <property type="entry name" value="DUF4241"/>
</dbReference>
<evidence type="ECO:0000313" key="1">
    <source>
        <dbReference type="EMBL" id="MFB9474052.1"/>
    </source>
</evidence>
<evidence type="ECO:0000313" key="2">
    <source>
        <dbReference type="Proteomes" id="UP001589568"/>
    </source>
</evidence>
<sequence>MTTENMGTVDITYCEGWDPQARAAVAPISEAQARDRDASAEQYAVLLAAQGRPRALFQVDWGHGHLGLFLFDEYERRNKELEYRQLEPGRLHLMRYQEWRYASDADKEFPERGLRFTMTIAPDGRARQVLSDVNGSSHTWESVPVEHRTVAKAEFGAWTAYVDAQMLGLSGPITLAPAEEPVKGPASGMMSPWSAPLPLRPRHLEALFVPGSRLASGEGRVALITEPSHAGWLHLPTGSVIATDPFLLDDAVPFTITVAPGDYAVLIASMRWEGTDGEGETPAVMVRILDKPTAGWEPALLPGQDARLLGAGEFFGFGVDAGMGCFLDASGREELGRLVEELEDEYNEMDLLDSELRAPETGTNLIAYQSGLGDGSYPVWIGRDADGEVTAFVADMLILHDTDSLPPTVPSTAVYLPLTTSVTDDRREAPFTDPGATATWMTTRINHVIDGWAEHRRSSGFDVV</sequence>
<protein>
    <submittedName>
        <fullName evidence="1">DUF4241 domain-containing protein</fullName>
    </submittedName>
</protein>
<dbReference type="Pfam" id="PF14025">
    <property type="entry name" value="DUF4241"/>
    <property type="match status" value="1"/>
</dbReference>
<accession>A0ABV5NUY5</accession>
<gene>
    <name evidence="1" type="ORF">ACFFR3_31530</name>
</gene>
<name>A0ABV5NUY5_9ACTN</name>
<organism evidence="1 2">
    <name type="scientific">Nonomuraea salmonea</name>
    <dbReference type="NCBI Taxonomy" id="46181"/>
    <lineage>
        <taxon>Bacteria</taxon>
        <taxon>Bacillati</taxon>
        <taxon>Actinomycetota</taxon>
        <taxon>Actinomycetes</taxon>
        <taxon>Streptosporangiales</taxon>
        <taxon>Streptosporangiaceae</taxon>
        <taxon>Nonomuraea</taxon>
    </lineage>
</organism>
<keyword evidence="2" id="KW-1185">Reference proteome</keyword>
<reference evidence="1 2" key="1">
    <citation type="submission" date="2024-09" db="EMBL/GenBank/DDBJ databases">
        <authorList>
            <person name="Sun Q."/>
            <person name="Mori K."/>
        </authorList>
    </citation>
    <scope>NUCLEOTIDE SEQUENCE [LARGE SCALE GENOMIC DNA]</scope>
    <source>
        <strain evidence="1 2">JCM 3324</strain>
    </source>
</reference>
<dbReference type="Proteomes" id="UP001589568">
    <property type="component" value="Unassembled WGS sequence"/>
</dbReference>
<dbReference type="EMBL" id="JBHMCF010000037">
    <property type="protein sequence ID" value="MFB9474052.1"/>
    <property type="molecule type" value="Genomic_DNA"/>
</dbReference>
<dbReference type="RefSeq" id="WP_379484317.1">
    <property type="nucleotide sequence ID" value="NZ_JBHMCF010000037.1"/>
</dbReference>